<feature type="transmembrane region" description="Helical" evidence="1">
    <location>
        <begin position="7"/>
        <end position="33"/>
    </location>
</feature>
<reference evidence="2" key="1">
    <citation type="journal article" date="2013" name="J. Plant Res.">
        <title>Effect of fungi and light on seed germination of three Opuntia species from semiarid lands of central Mexico.</title>
        <authorList>
            <person name="Delgado-Sanchez P."/>
            <person name="Jimenez-Bremont J.F."/>
            <person name="Guerrero-Gonzalez Mde L."/>
            <person name="Flores J."/>
        </authorList>
    </citation>
    <scope>NUCLEOTIDE SEQUENCE</scope>
    <source>
        <tissue evidence="2">Cladode</tissue>
    </source>
</reference>
<proteinExistence type="predicted"/>
<feature type="transmembrane region" description="Helical" evidence="1">
    <location>
        <begin position="141"/>
        <end position="161"/>
    </location>
</feature>
<dbReference type="EMBL" id="GISG01133963">
    <property type="protein sequence ID" value="MBA4643499.1"/>
    <property type="molecule type" value="Transcribed_RNA"/>
</dbReference>
<name>A0A7C8ZHR4_OPUST</name>
<evidence type="ECO:0000256" key="1">
    <source>
        <dbReference type="SAM" id="Phobius"/>
    </source>
</evidence>
<accession>A0A7C8ZHR4</accession>
<dbReference type="AlphaFoldDB" id="A0A7C8ZHR4"/>
<sequence length="166" mass="19428">MISEVSLQFIMVIIIKVIAMVMTSVTVSVPILVSRMAVMTPFSSPPFTFFSCPSSFLIFLCFPHFLCFFESLFFMLSTGKYFVDNLSCVFRIIAYQNVVKYCSGLHLPDFYTNVLDRLHHIEIRIVFKLWVVNPRRLPLSLVVRVLNFLWLPWSFVCWIWYLGSFP</sequence>
<keyword evidence="1" id="KW-0472">Membrane</keyword>
<organism evidence="2">
    <name type="scientific">Opuntia streptacantha</name>
    <name type="common">Prickly pear cactus</name>
    <name type="synonym">Opuntia cardona</name>
    <dbReference type="NCBI Taxonomy" id="393608"/>
    <lineage>
        <taxon>Eukaryota</taxon>
        <taxon>Viridiplantae</taxon>
        <taxon>Streptophyta</taxon>
        <taxon>Embryophyta</taxon>
        <taxon>Tracheophyta</taxon>
        <taxon>Spermatophyta</taxon>
        <taxon>Magnoliopsida</taxon>
        <taxon>eudicotyledons</taxon>
        <taxon>Gunneridae</taxon>
        <taxon>Pentapetalae</taxon>
        <taxon>Caryophyllales</taxon>
        <taxon>Cactineae</taxon>
        <taxon>Cactaceae</taxon>
        <taxon>Opuntioideae</taxon>
        <taxon>Opuntia</taxon>
    </lineage>
</organism>
<reference evidence="2" key="2">
    <citation type="submission" date="2020-07" db="EMBL/GenBank/DDBJ databases">
        <authorList>
            <person name="Vera ALvarez R."/>
            <person name="Arias-Moreno D.M."/>
            <person name="Jimenez-Jacinto V."/>
            <person name="Jimenez-Bremont J.F."/>
            <person name="Swaminathan K."/>
            <person name="Moose S.P."/>
            <person name="Guerrero-Gonzalez M.L."/>
            <person name="Marino-Ramirez L."/>
            <person name="Landsman D."/>
            <person name="Rodriguez-Kessler M."/>
            <person name="Delgado-Sanchez P."/>
        </authorList>
    </citation>
    <scope>NUCLEOTIDE SEQUENCE</scope>
    <source>
        <tissue evidence="2">Cladode</tissue>
    </source>
</reference>
<keyword evidence="1" id="KW-1133">Transmembrane helix</keyword>
<evidence type="ECO:0000313" key="2">
    <source>
        <dbReference type="EMBL" id="MBA4643499.1"/>
    </source>
</evidence>
<keyword evidence="1" id="KW-0812">Transmembrane</keyword>
<feature type="transmembrane region" description="Helical" evidence="1">
    <location>
        <begin position="53"/>
        <end position="76"/>
    </location>
</feature>
<protein>
    <submittedName>
        <fullName evidence="2">Uncharacterized protein</fullName>
    </submittedName>
</protein>